<dbReference type="Pfam" id="PF01565">
    <property type="entry name" value="FAD_binding_4"/>
    <property type="match status" value="1"/>
</dbReference>
<dbReference type="InterPro" id="IPR016167">
    <property type="entry name" value="FAD-bd_PCMH_sub1"/>
</dbReference>
<dbReference type="RefSeq" id="WP_131569787.1">
    <property type="nucleotide sequence ID" value="NZ_JAINFK010000006.1"/>
</dbReference>
<dbReference type="InterPro" id="IPR016166">
    <property type="entry name" value="FAD-bd_PCMH"/>
</dbReference>
<evidence type="ECO:0000256" key="1">
    <source>
        <dbReference type="ARBA" id="ARBA00001974"/>
    </source>
</evidence>
<evidence type="ECO:0000256" key="5">
    <source>
        <dbReference type="ARBA" id="ARBA00023002"/>
    </source>
</evidence>
<keyword evidence="3" id="KW-0285">Flavoprotein</keyword>
<comment type="similarity">
    <text evidence="2">Belongs to the oxygen-dependent FAD-linked oxidoreductase family.</text>
</comment>
<dbReference type="PANTHER" id="PTHR42973:SF39">
    <property type="entry name" value="FAD-BINDING PCMH-TYPE DOMAIN-CONTAINING PROTEIN"/>
    <property type="match status" value="1"/>
</dbReference>
<dbReference type="Pfam" id="PF08031">
    <property type="entry name" value="BBE"/>
    <property type="match status" value="1"/>
</dbReference>
<dbReference type="InterPro" id="IPR006093">
    <property type="entry name" value="Oxy_OxRdtase_FAD_BS"/>
</dbReference>
<dbReference type="GO" id="GO:0016491">
    <property type="term" value="F:oxidoreductase activity"/>
    <property type="evidence" value="ECO:0007669"/>
    <property type="project" value="UniProtKB-KW"/>
</dbReference>
<dbReference type="Gene3D" id="3.30.43.10">
    <property type="entry name" value="Uridine Diphospho-n-acetylenolpyruvylglucosamine Reductase, domain 2"/>
    <property type="match status" value="1"/>
</dbReference>
<keyword evidence="5" id="KW-0560">Oxidoreductase</keyword>
<dbReference type="Gene3D" id="3.30.465.10">
    <property type="match status" value="1"/>
</dbReference>
<dbReference type="PROSITE" id="PS51387">
    <property type="entry name" value="FAD_PCMH"/>
    <property type="match status" value="1"/>
</dbReference>
<comment type="caution">
    <text evidence="7">The sequence shown here is derived from an EMBL/GenBank/DDBJ whole genome shotgun (WGS) entry which is preliminary data.</text>
</comment>
<dbReference type="InterPro" id="IPR016169">
    <property type="entry name" value="FAD-bd_PCMH_sub2"/>
</dbReference>
<dbReference type="OrthoDB" id="9775082at2"/>
<gene>
    <name evidence="7" type="ORF">E0D97_13495</name>
</gene>
<dbReference type="GO" id="GO:0071949">
    <property type="term" value="F:FAD binding"/>
    <property type="evidence" value="ECO:0007669"/>
    <property type="project" value="InterPro"/>
</dbReference>
<reference evidence="7 8" key="1">
    <citation type="journal article" date="2015" name="Antonie Van Leeuwenhoek">
        <title>Oricola cellulosilytica gen. nov., sp. nov., a cellulose-degrading bacterium of the family Phyllobacteriaceae isolated from surface seashore water, and emended descriptions of Mesorhizobium loti and Phyllobacterium myrsinacearum.</title>
        <authorList>
            <person name="Hameed A."/>
            <person name="Shahina M."/>
            <person name="Lai W.A."/>
            <person name="Lin S.Y."/>
            <person name="Young L.S."/>
            <person name="Liu Y.C."/>
            <person name="Hsu Y.H."/>
            <person name="Young C.C."/>
        </authorList>
    </citation>
    <scope>NUCLEOTIDE SEQUENCE [LARGE SCALE GENOMIC DNA]</scope>
    <source>
        <strain evidence="7 8">KCTC 52183</strain>
    </source>
</reference>
<dbReference type="PANTHER" id="PTHR42973">
    <property type="entry name" value="BINDING OXIDOREDUCTASE, PUTATIVE (AFU_ORTHOLOGUE AFUA_1G17690)-RELATED"/>
    <property type="match status" value="1"/>
</dbReference>
<evidence type="ECO:0000256" key="4">
    <source>
        <dbReference type="ARBA" id="ARBA00022827"/>
    </source>
</evidence>
<dbReference type="SUPFAM" id="SSF56176">
    <property type="entry name" value="FAD-binding/transporter-associated domain-like"/>
    <property type="match status" value="1"/>
</dbReference>
<evidence type="ECO:0000259" key="6">
    <source>
        <dbReference type="PROSITE" id="PS51387"/>
    </source>
</evidence>
<evidence type="ECO:0000256" key="3">
    <source>
        <dbReference type="ARBA" id="ARBA00022630"/>
    </source>
</evidence>
<protein>
    <submittedName>
        <fullName evidence="7">FAD-binding oxidoreductase</fullName>
    </submittedName>
</protein>
<dbReference type="Proteomes" id="UP000291301">
    <property type="component" value="Unassembled WGS sequence"/>
</dbReference>
<comment type="cofactor">
    <cofactor evidence="1">
        <name>FAD</name>
        <dbReference type="ChEBI" id="CHEBI:57692"/>
    </cofactor>
</comment>
<organism evidence="7 8">
    <name type="scientific">Oricola cellulosilytica</name>
    <dbReference type="NCBI Taxonomy" id="1429082"/>
    <lineage>
        <taxon>Bacteria</taxon>
        <taxon>Pseudomonadati</taxon>
        <taxon>Pseudomonadota</taxon>
        <taxon>Alphaproteobacteria</taxon>
        <taxon>Hyphomicrobiales</taxon>
        <taxon>Ahrensiaceae</taxon>
        <taxon>Oricola</taxon>
    </lineage>
</organism>
<dbReference type="InterPro" id="IPR006094">
    <property type="entry name" value="Oxid_FAD_bind_N"/>
</dbReference>
<dbReference type="EMBL" id="SJST01000005">
    <property type="protein sequence ID" value="TCD13486.1"/>
    <property type="molecule type" value="Genomic_DNA"/>
</dbReference>
<dbReference type="AlphaFoldDB" id="A0A4R0PE17"/>
<accession>A0A4R0PE17</accession>
<evidence type="ECO:0000313" key="8">
    <source>
        <dbReference type="Proteomes" id="UP000291301"/>
    </source>
</evidence>
<keyword evidence="4" id="KW-0274">FAD</keyword>
<evidence type="ECO:0000256" key="2">
    <source>
        <dbReference type="ARBA" id="ARBA00005466"/>
    </source>
</evidence>
<dbReference type="Gene3D" id="3.40.462.20">
    <property type="match status" value="1"/>
</dbReference>
<dbReference type="PROSITE" id="PS00862">
    <property type="entry name" value="OX2_COVAL_FAD"/>
    <property type="match status" value="1"/>
</dbReference>
<sequence>MTMFSMKNLSGAPVSVSEEAVMALDAGLRGRVARPGEPDYETARTVWNGTIDRRPDIIVRCQGPSDVIKAVRFAVEHGLLISVRAGGHNIAGKAVADGGLMIDLSSMRSVRVDPESRTAWVEPGALLSDVDAETQTHGLVVPTGINSTTGISGLTLGGGFGWTTRSFGMTIDNLVAADVVTSEGRLVRAAEDENSDLFWALRGGGGNFGVVTGFRFNLHEMGPEVISGLIVHPFDDAETVLKAWRDFVKTAPREVSAWTVLRKAPPLPFLPEEWHGREVVVLAACYAGPMEDAEAALAPLRAIGTPIADVISPHPFTGWQAAFDPLLVSGARNYWKSHDFSQLSDATIELLIKYAGKLPSPDCEIFVASVGGAMGDVAVDATAYGGREANFVMNVHSRWQDVADDADCIRWAREFFDASAPNAMPTIYVNFLPDDEDEGLQTTYGPNYARLAEIKGRWDPDNVFRVNQNIAPKTRSMAAE</sequence>
<dbReference type="InterPro" id="IPR036318">
    <property type="entry name" value="FAD-bd_PCMH-like_sf"/>
</dbReference>
<dbReference type="InterPro" id="IPR012951">
    <property type="entry name" value="BBE"/>
</dbReference>
<feature type="domain" description="FAD-binding PCMH-type" evidence="6">
    <location>
        <begin position="51"/>
        <end position="221"/>
    </location>
</feature>
<proteinExistence type="inferred from homology"/>
<evidence type="ECO:0000313" key="7">
    <source>
        <dbReference type="EMBL" id="TCD13486.1"/>
    </source>
</evidence>
<keyword evidence="8" id="KW-1185">Reference proteome</keyword>
<name>A0A4R0PE17_9HYPH</name>
<dbReference type="InterPro" id="IPR050416">
    <property type="entry name" value="FAD-linked_Oxidoreductase"/>
</dbReference>